<name>A0A8K1C8A2_PYTOL</name>
<comment type="caution">
    <text evidence="2">The sequence shown here is derived from an EMBL/GenBank/DDBJ whole genome shotgun (WGS) entry which is preliminary data.</text>
</comment>
<keyword evidence="3" id="KW-1185">Reference proteome</keyword>
<reference evidence="2" key="1">
    <citation type="submission" date="2019-03" db="EMBL/GenBank/DDBJ databases">
        <title>Long read genome sequence of the mycoparasitic Pythium oligandrum ATCC 38472 isolated from sugarbeet rhizosphere.</title>
        <authorList>
            <person name="Gaulin E."/>
        </authorList>
    </citation>
    <scope>NUCLEOTIDE SEQUENCE</scope>
    <source>
        <strain evidence="2">ATCC 38472_TT</strain>
    </source>
</reference>
<protein>
    <submittedName>
        <fullName evidence="2">Uncharacterized protein</fullName>
    </submittedName>
</protein>
<organism evidence="2 3">
    <name type="scientific">Pythium oligandrum</name>
    <name type="common">Mycoparasitic fungus</name>
    <dbReference type="NCBI Taxonomy" id="41045"/>
    <lineage>
        <taxon>Eukaryota</taxon>
        <taxon>Sar</taxon>
        <taxon>Stramenopiles</taxon>
        <taxon>Oomycota</taxon>
        <taxon>Peronosporomycetes</taxon>
        <taxon>Pythiales</taxon>
        <taxon>Pythiaceae</taxon>
        <taxon>Pythium</taxon>
    </lineage>
</organism>
<dbReference type="Proteomes" id="UP000794436">
    <property type="component" value="Unassembled WGS sequence"/>
</dbReference>
<evidence type="ECO:0000313" key="3">
    <source>
        <dbReference type="Proteomes" id="UP000794436"/>
    </source>
</evidence>
<feature type="region of interest" description="Disordered" evidence="1">
    <location>
        <begin position="55"/>
        <end position="76"/>
    </location>
</feature>
<evidence type="ECO:0000256" key="1">
    <source>
        <dbReference type="SAM" id="MobiDB-lite"/>
    </source>
</evidence>
<dbReference type="AlphaFoldDB" id="A0A8K1C8A2"/>
<evidence type="ECO:0000313" key="2">
    <source>
        <dbReference type="EMBL" id="TMW58300.1"/>
    </source>
</evidence>
<proteinExistence type="predicted"/>
<accession>A0A8K1C8A2</accession>
<dbReference type="OrthoDB" id="73406at2759"/>
<dbReference type="EMBL" id="SPLM01000112">
    <property type="protein sequence ID" value="TMW58300.1"/>
    <property type="molecule type" value="Genomic_DNA"/>
</dbReference>
<sequence length="320" mass="36043">MAEVTTGVSAYEAKRLQRIQANKVMLQSLGIEPVVSRDAGVKPRVQKPTVLPEDRRRSVRLQRRSSEVEAEDEKEALPELPVDRRVRARRVVKTEFKPLDLPSVEEPTAAPGKGLKRLRQSCSLLEIDLSAFHDRWLGKQIWPKGKQTIMQGLCPSQLPVFSKMSGIQSWQNAIVLFVNVLGVSGYENVFSEAASGTASEPNAVYFRWFAQNRQHEETPVIQRLCRAVSGAKTLWLPKAATRDEKASKHAPRDPVLLFLRHVDGPYIYCGRLGYLGHLAESRPLEFRWQLLDVDAIQWTQVKQLIDAEDQQASASVVETA</sequence>
<gene>
    <name evidence="2" type="ORF">Poli38472_011888</name>
</gene>